<dbReference type="InterPro" id="IPR041172">
    <property type="entry name" value="EstA_Ig-like_N"/>
</dbReference>
<dbReference type="InterPro" id="IPR029058">
    <property type="entry name" value="AB_hydrolase_fold"/>
</dbReference>
<protein>
    <submittedName>
        <fullName evidence="3">Uncharacterized protein</fullName>
    </submittedName>
</protein>
<comment type="caution">
    <text evidence="3">The sequence shown here is derived from an EMBL/GenBank/DDBJ whole genome shotgun (WGS) entry which is preliminary data.</text>
</comment>
<evidence type="ECO:0000313" key="4">
    <source>
        <dbReference type="Proteomes" id="UP001470230"/>
    </source>
</evidence>
<dbReference type="Pfam" id="PF18435">
    <property type="entry name" value="EstA_Ig_like"/>
    <property type="match status" value="1"/>
</dbReference>
<dbReference type="SUPFAM" id="SSF53474">
    <property type="entry name" value="alpha/beta-Hydrolases"/>
    <property type="match status" value="1"/>
</dbReference>
<dbReference type="Gene3D" id="2.60.40.2180">
    <property type="match status" value="1"/>
</dbReference>
<feature type="domain" description="Esterase Ig-like N-terminal" evidence="2">
    <location>
        <begin position="12"/>
        <end position="107"/>
    </location>
</feature>
<accession>A0ABR2HN56</accession>
<keyword evidence="4" id="KW-1185">Reference proteome</keyword>
<reference evidence="3 4" key="1">
    <citation type="submission" date="2024-04" db="EMBL/GenBank/DDBJ databases">
        <title>Tritrichomonas musculus Genome.</title>
        <authorList>
            <person name="Alves-Ferreira E."/>
            <person name="Grigg M."/>
            <person name="Lorenzi H."/>
            <person name="Galac M."/>
        </authorList>
    </citation>
    <scope>NUCLEOTIDE SEQUENCE [LARGE SCALE GENOMIC DNA]</scope>
    <source>
        <strain evidence="3 4">EAF2021</strain>
    </source>
</reference>
<dbReference type="Pfam" id="PF00326">
    <property type="entry name" value="Peptidase_S9"/>
    <property type="match status" value="1"/>
</dbReference>
<evidence type="ECO:0000313" key="3">
    <source>
        <dbReference type="EMBL" id="KAK8849298.1"/>
    </source>
</evidence>
<name>A0ABR2HN56_9EUKA</name>
<dbReference type="Proteomes" id="UP001470230">
    <property type="component" value="Unassembled WGS sequence"/>
</dbReference>
<dbReference type="Gene3D" id="3.40.50.1820">
    <property type="entry name" value="alpha/beta hydrolase"/>
    <property type="match status" value="1"/>
</dbReference>
<evidence type="ECO:0000259" key="2">
    <source>
        <dbReference type="Pfam" id="PF18435"/>
    </source>
</evidence>
<organism evidence="3 4">
    <name type="scientific">Tritrichomonas musculus</name>
    <dbReference type="NCBI Taxonomy" id="1915356"/>
    <lineage>
        <taxon>Eukaryota</taxon>
        <taxon>Metamonada</taxon>
        <taxon>Parabasalia</taxon>
        <taxon>Tritrichomonadida</taxon>
        <taxon>Tritrichomonadidae</taxon>
        <taxon>Tritrichomonas</taxon>
    </lineage>
</organism>
<sequence>MVEVNKAYIYISGYEWGPGVSKVIVSLSHPVENVKKDSDTIFTSKKERKIIDIYLSNSKGYRVNENSSYVTLELETYYDQDGSISPFSFNIPKLQNEWIDKYVIKASFHVTHDGKDSQLTIDQDCINNRICEDTDQFNVRGTFSERYQNPKTKEEVLLTLHYAAYEPKELKGDKVKHPLIVWLNGQGEGGTDVEIALLGNKVTALAKPEIQKYFTSENGENGSYVLLVQCPTYWMDGGESDVYCKGDVESIYTNVLMNTINAYLAKNNDVDANRIYIGGCSNGGYMAMNMVIKYPDMWAASYQTCTAYMFMVGKRDESGQYIIEEGAISPNQVVQTDVRWFSEEKINIVKNIPLWIVHSATDKLVIPWRYAFPAYQELLKAGAKNAWFSYFENVEGIDDKGVEYDGHWSWVRLFNDQVSTVQDREKILHSTDMKYFGMVPCNRGGGCEKAKDEKGTYSSLFAWLNSQVKHH</sequence>
<gene>
    <name evidence="3" type="ORF">M9Y10_018667</name>
</gene>
<dbReference type="EMBL" id="JAPFFF010000026">
    <property type="protein sequence ID" value="KAK8849298.1"/>
    <property type="molecule type" value="Genomic_DNA"/>
</dbReference>
<feature type="domain" description="Peptidase S9 prolyl oligopeptidase catalytic" evidence="1">
    <location>
        <begin position="262"/>
        <end position="383"/>
    </location>
</feature>
<dbReference type="InterPro" id="IPR001375">
    <property type="entry name" value="Peptidase_S9_cat"/>
</dbReference>
<evidence type="ECO:0000259" key="1">
    <source>
        <dbReference type="Pfam" id="PF00326"/>
    </source>
</evidence>
<proteinExistence type="predicted"/>